<accession>A0AAE0VU89</accession>
<sequence>MIHIKKALAASQIAVKTNRPSMSNIQEATKKPRKKALLLTPTATSHQPGVSNPFGHGNFQQTGFQFRPSIVNDSTPAASMVSLAIVETTASVTGTVVDIGK</sequence>
<organism evidence="1 2">
    <name type="scientific">Potamilus streckersoni</name>
    <dbReference type="NCBI Taxonomy" id="2493646"/>
    <lineage>
        <taxon>Eukaryota</taxon>
        <taxon>Metazoa</taxon>
        <taxon>Spiralia</taxon>
        <taxon>Lophotrochozoa</taxon>
        <taxon>Mollusca</taxon>
        <taxon>Bivalvia</taxon>
        <taxon>Autobranchia</taxon>
        <taxon>Heteroconchia</taxon>
        <taxon>Palaeoheterodonta</taxon>
        <taxon>Unionida</taxon>
        <taxon>Unionoidea</taxon>
        <taxon>Unionidae</taxon>
        <taxon>Ambleminae</taxon>
        <taxon>Lampsilini</taxon>
        <taxon>Potamilus</taxon>
    </lineage>
</organism>
<protein>
    <submittedName>
        <fullName evidence="1">Uncharacterized protein</fullName>
    </submittedName>
</protein>
<proteinExistence type="predicted"/>
<name>A0AAE0VU89_9BIVA</name>
<gene>
    <name evidence="1" type="ORF">CHS0354_011342</name>
</gene>
<dbReference type="AlphaFoldDB" id="A0AAE0VU89"/>
<dbReference type="Proteomes" id="UP001195483">
    <property type="component" value="Unassembled WGS sequence"/>
</dbReference>
<comment type="caution">
    <text evidence="1">The sequence shown here is derived from an EMBL/GenBank/DDBJ whole genome shotgun (WGS) entry which is preliminary data.</text>
</comment>
<evidence type="ECO:0000313" key="1">
    <source>
        <dbReference type="EMBL" id="KAK3590339.1"/>
    </source>
</evidence>
<feature type="non-terminal residue" evidence="1">
    <location>
        <position position="1"/>
    </location>
</feature>
<dbReference type="EMBL" id="JAEAOA010000700">
    <property type="protein sequence ID" value="KAK3590339.1"/>
    <property type="molecule type" value="Genomic_DNA"/>
</dbReference>
<keyword evidence="2" id="KW-1185">Reference proteome</keyword>
<reference evidence="1" key="3">
    <citation type="submission" date="2023-05" db="EMBL/GenBank/DDBJ databases">
        <authorList>
            <person name="Smith C.H."/>
        </authorList>
    </citation>
    <scope>NUCLEOTIDE SEQUENCE</scope>
    <source>
        <strain evidence="1">CHS0354</strain>
        <tissue evidence="1">Mantle</tissue>
    </source>
</reference>
<evidence type="ECO:0000313" key="2">
    <source>
        <dbReference type="Proteomes" id="UP001195483"/>
    </source>
</evidence>
<reference evidence="1" key="1">
    <citation type="journal article" date="2021" name="Genome Biol. Evol.">
        <title>A High-Quality Reference Genome for a Parasitic Bivalve with Doubly Uniparental Inheritance (Bivalvia: Unionida).</title>
        <authorList>
            <person name="Smith C.H."/>
        </authorList>
    </citation>
    <scope>NUCLEOTIDE SEQUENCE</scope>
    <source>
        <strain evidence="1">CHS0354</strain>
    </source>
</reference>
<reference evidence="1" key="2">
    <citation type="journal article" date="2021" name="Genome Biol. Evol.">
        <title>Developing a high-quality reference genome for a parasitic bivalve with doubly uniparental inheritance (Bivalvia: Unionida).</title>
        <authorList>
            <person name="Smith C.H."/>
        </authorList>
    </citation>
    <scope>NUCLEOTIDE SEQUENCE</scope>
    <source>
        <strain evidence="1">CHS0354</strain>
        <tissue evidence="1">Mantle</tissue>
    </source>
</reference>